<keyword evidence="3" id="KW-1185">Reference proteome</keyword>
<dbReference type="PANTHER" id="PTHR47723:SF19">
    <property type="entry name" value="POLYNUCLEOTIDYL TRANSFERASE, RIBONUCLEASE H-LIKE SUPERFAMILY PROTEIN"/>
    <property type="match status" value="1"/>
</dbReference>
<dbReference type="AlphaFoldDB" id="A0A8J5YGA2"/>
<dbReference type="SUPFAM" id="SSF53098">
    <property type="entry name" value="Ribonuclease H-like"/>
    <property type="match status" value="1"/>
</dbReference>
<protein>
    <recommendedName>
        <fullName evidence="1">RNase H type-1 domain-containing protein</fullName>
    </recommendedName>
</protein>
<name>A0A8J5YGA2_9ROSI</name>
<dbReference type="CDD" id="cd06222">
    <property type="entry name" value="RNase_H_like"/>
    <property type="match status" value="1"/>
</dbReference>
<evidence type="ECO:0000313" key="3">
    <source>
        <dbReference type="Proteomes" id="UP000701853"/>
    </source>
</evidence>
<reference evidence="2 3" key="1">
    <citation type="journal article" date="2021" name="bioRxiv">
        <title>The Gossypium anomalum genome as a resource for cotton improvement and evolutionary analysis of hybrid incompatibility.</title>
        <authorList>
            <person name="Grover C.E."/>
            <person name="Yuan D."/>
            <person name="Arick M.A."/>
            <person name="Miller E.R."/>
            <person name="Hu G."/>
            <person name="Peterson D.G."/>
            <person name="Wendel J.F."/>
            <person name="Udall J.A."/>
        </authorList>
    </citation>
    <scope>NUCLEOTIDE SEQUENCE [LARGE SCALE GENOMIC DNA]</scope>
    <source>
        <strain evidence="2">JFW-Udall</strain>
        <tissue evidence="2">Leaf</tissue>
    </source>
</reference>
<feature type="domain" description="RNase H type-1" evidence="1">
    <location>
        <begin position="27"/>
        <end position="112"/>
    </location>
</feature>
<dbReference type="GO" id="GO:0003676">
    <property type="term" value="F:nucleic acid binding"/>
    <property type="evidence" value="ECO:0007669"/>
    <property type="project" value="InterPro"/>
</dbReference>
<dbReference type="Pfam" id="PF13456">
    <property type="entry name" value="RVT_3"/>
    <property type="match status" value="1"/>
</dbReference>
<dbReference type="PANTHER" id="PTHR47723">
    <property type="entry name" value="OS05G0353850 PROTEIN"/>
    <property type="match status" value="1"/>
</dbReference>
<dbReference type="InterPro" id="IPR002156">
    <property type="entry name" value="RNaseH_domain"/>
</dbReference>
<evidence type="ECO:0000259" key="1">
    <source>
        <dbReference type="Pfam" id="PF13456"/>
    </source>
</evidence>
<dbReference type="GO" id="GO:0004523">
    <property type="term" value="F:RNA-DNA hybrid ribonuclease activity"/>
    <property type="evidence" value="ECO:0007669"/>
    <property type="project" value="InterPro"/>
</dbReference>
<accession>A0A8J5YGA2</accession>
<evidence type="ECO:0000313" key="2">
    <source>
        <dbReference type="EMBL" id="KAG8482818.1"/>
    </source>
</evidence>
<gene>
    <name evidence="2" type="ORF">CXB51_024398</name>
</gene>
<dbReference type="Proteomes" id="UP000701853">
    <property type="component" value="Chromosome 9"/>
</dbReference>
<organism evidence="2 3">
    <name type="scientific">Gossypium anomalum</name>
    <dbReference type="NCBI Taxonomy" id="47600"/>
    <lineage>
        <taxon>Eukaryota</taxon>
        <taxon>Viridiplantae</taxon>
        <taxon>Streptophyta</taxon>
        <taxon>Embryophyta</taxon>
        <taxon>Tracheophyta</taxon>
        <taxon>Spermatophyta</taxon>
        <taxon>Magnoliopsida</taxon>
        <taxon>eudicotyledons</taxon>
        <taxon>Gunneridae</taxon>
        <taxon>Pentapetalae</taxon>
        <taxon>rosids</taxon>
        <taxon>malvids</taxon>
        <taxon>Malvales</taxon>
        <taxon>Malvaceae</taxon>
        <taxon>Malvoideae</taxon>
        <taxon>Gossypium</taxon>
    </lineage>
</organism>
<proteinExistence type="predicted"/>
<dbReference type="InterPro" id="IPR012337">
    <property type="entry name" value="RNaseH-like_sf"/>
</dbReference>
<dbReference type="InterPro" id="IPR044730">
    <property type="entry name" value="RNase_H-like_dom_plant"/>
</dbReference>
<dbReference type="Gene3D" id="3.30.420.10">
    <property type="entry name" value="Ribonuclease H-like superfamily/Ribonuclease H"/>
    <property type="match status" value="1"/>
</dbReference>
<dbReference type="InterPro" id="IPR036397">
    <property type="entry name" value="RNaseH_sf"/>
</dbReference>
<dbReference type="OrthoDB" id="1002594at2759"/>
<dbReference type="InterPro" id="IPR053151">
    <property type="entry name" value="RNase_H-like"/>
</dbReference>
<comment type="caution">
    <text evidence="2">The sequence shown here is derived from an EMBL/GenBank/DDBJ whole genome shotgun (WGS) entry which is preliminary data.</text>
</comment>
<dbReference type="EMBL" id="JAHUZN010000009">
    <property type="protein sequence ID" value="KAG8482818.1"/>
    <property type="molecule type" value="Genomic_DNA"/>
</dbReference>
<sequence length="137" mass="15035">MEEVGETVPRSYASSPTPPISLTIYQSPGGGIVSDHNDGWIMGYCRYLGNIMVVDAELWGILNGLNLISNRSFEKVVIQPDSIKAVNAIQEGFSGTSNSALVRRILIILKALNPVEDSAYSSRRKSNRRQFGQISSF</sequence>